<dbReference type="EMBL" id="CP042910">
    <property type="protein sequence ID" value="QEG16164.1"/>
    <property type="molecule type" value="Genomic_DNA"/>
</dbReference>
<gene>
    <name evidence="4" type="ORF">GmarT_20250</name>
</gene>
<dbReference type="InterPro" id="IPR025711">
    <property type="entry name" value="PepSY"/>
</dbReference>
<evidence type="ECO:0000259" key="3">
    <source>
        <dbReference type="Pfam" id="PF13670"/>
    </source>
</evidence>
<evidence type="ECO:0000313" key="5">
    <source>
        <dbReference type="Proteomes" id="UP000322887"/>
    </source>
</evidence>
<protein>
    <recommendedName>
        <fullName evidence="2 3">PepSY domain-containing protein</fullName>
    </recommendedName>
</protein>
<evidence type="ECO:0000259" key="2">
    <source>
        <dbReference type="Pfam" id="PF03413"/>
    </source>
</evidence>
<dbReference type="GeneID" id="98646626"/>
<evidence type="ECO:0000313" key="4">
    <source>
        <dbReference type="EMBL" id="QEG16164.1"/>
    </source>
</evidence>
<feature type="domain" description="PepSY" evidence="2">
    <location>
        <begin position="99"/>
        <end position="146"/>
    </location>
</feature>
<dbReference type="RefSeq" id="WP_002648764.1">
    <property type="nucleotide sequence ID" value="NZ_CP042910.1"/>
</dbReference>
<name>A0ABX5YKD5_9PLAN</name>
<organism evidence="4 5">
    <name type="scientific">Gimesia maris</name>
    <dbReference type="NCBI Taxonomy" id="122"/>
    <lineage>
        <taxon>Bacteria</taxon>
        <taxon>Pseudomonadati</taxon>
        <taxon>Planctomycetota</taxon>
        <taxon>Planctomycetia</taxon>
        <taxon>Planctomycetales</taxon>
        <taxon>Planctomycetaceae</taxon>
        <taxon>Gimesia</taxon>
    </lineage>
</organism>
<feature type="chain" id="PRO_5046365622" description="PepSY domain-containing protein" evidence="1">
    <location>
        <begin position="21"/>
        <end position="150"/>
    </location>
</feature>
<accession>A0ABX5YKD5</accession>
<sequence>MRTVLLLGSLVSVVVTVAEADVPPSQASPLSQVLSKLEQQGLTPIVEAAFDDGVWEIETFRKNKPIEVHVNPQTLAIISEHPDFHHQKLSIKDLAASQIARQIEQAGYQPILEMDYEHGQWEVETLHAGSERELTIEASTGKILSDRADD</sequence>
<dbReference type="Gene3D" id="3.10.450.40">
    <property type="match status" value="1"/>
</dbReference>
<dbReference type="Proteomes" id="UP000322887">
    <property type="component" value="Chromosome"/>
</dbReference>
<dbReference type="Pfam" id="PF13670">
    <property type="entry name" value="PepSY_2"/>
    <property type="match status" value="1"/>
</dbReference>
<dbReference type="Pfam" id="PF03413">
    <property type="entry name" value="PepSY"/>
    <property type="match status" value="1"/>
</dbReference>
<keyword evidence="5" id="KW-1185">Reference proteome</keyword>
<keyword evidence="1" id="KW-0732">Signal</keyword>
<feature type="signal peptide" evidence="1">
    <location>
        <begin position="1"/>
        <end position="20"/>
    </location>
</feature>
<evidence type="ECO:0000256" key="1">
    <source>
        <dbReference type="SAM" id="SignalP"/>
    </source>
</evidence>
<proteinExistence type="predicted"/>
<reference evidence="4 5" key="1">
    <citation type="submission" date="2019-08" db="EMBL/GenBank/DDBJ databases">
        <title>Deep-cultivation of Planctomycetes and their phenomic and genomic characterization uncovers novel biology.</title>
        <authorList>
            <person name="Wiegand S."/>
            <person name="Jogler M."/>
            <person name="Boedeker C."/>
            <person name="Pinto D."/>
            <person name="Vollmers J."/>
            <person name="Rivas-Marin E."/>
            <person name="Kohn T."/>
            <person name="Peeters S.H."/>
            <person name="Heuer A."/>
            <person name="Rast P."/>
            <person name="Oberbeckmann S."/>
            <person name="Bunk B."/>
            <person name="Jeske O."/>
            <person name="Meyerdierks A."/>
            <person name="Storesund J.E."/>
            <person name="Kallscheuer N."/>
            <person name="Luecker S."/>
            <person name="Lage O.M."/>
            <person name="Pohl T."/>
            <person name="Merkel B.J."/>
            <person name="Hornburger P."/>
            <person name="Mueller R.-W."/>
            <person name="Bruemmer F."/>
            <person name="Labrenz M."/>
            <person name="Spormann A.M."/>
            <person name="Op den Camp H."/>
            <person name="Overmann J."/>
            <person name="Amann R."/>
            <person name="Jetten M.S.M."/>
            <person name="Mascher T."/>
            <person name="Medema M.H."/>
            <person name="Devos D.P."/>
            <person name="Kaster A.-K."/>
            <person name="Ovreas L."/>
            <person name="Rohde M."/>
            <person name="Galperin M.Y."/>
            <person name="Jogler C."/>
        </authorList>
    </citation>
    <scope>NUCLEOTIDE SEQUENCE [LARGE SCALE GENOMIC DNA]</scope>
    <source>
        <strain evidence="4 5">DSM 8797</strain>
    </source>
</reference>
<feature type="domain" description="PepSY" evidence="3">
    <location>
        <begin position="10"/>
        <end position="80"/>
    </location>
</feature>